<name>A0A6J7D8W7_9ZZZZ</name>
<dbReference type="GO" id="GO:0005886">
    <property type="term" value="C:plasma membrane"/>
    <property type="evidence" value="ECO:0007669"/>
    <property type="project" value="UniProtKB-SubCell"/>
</dbReference>
<dbReference type="Pfam" id="PF00482">
    <property type="entry name" value="T2SSF"/>
    <property type="match status" value="1"/>
</dbReference>
<evidence type="ECO:0000256" key="1">
    <source>
        <dbReference type="ARBA" id="ARBA00004651"/>
    </source>
</evidence>
<dbReference type="InterPro" id="IPR018076">
    <property type="entry name" value="T2SS_GspF_dom"/>
</dbReference>
<dbReference type="PANTHER" id="PTHR35007:SF4">
    <property type="entry name" value="CONSERVED TRANSMEMBRANE PROTEIN-RELATED"/>
    <property type="match status" value="1"/>
</dbReference>
<dbReference type="AlphaFoldDB" id="A0A6J7D8W7"/>
<evidence type="ECO:0000256" key="2">
    <source>
        <dbReference type="ARBA" id="ARBA00022475"/>
    </source>
</evidence>
<feature type="domain" description="Type II secretion system protein GspF" evidence="7">
    <location>
        <begin position="71"/>
        <end position="196"/>
    </location>
</feature>
<reference evidence="8" key="1">
    <citation type="submission" date="2020-05" db="EMBL/GenBank/DDBJ databases">
        <authorList>
            <person name="Chiriac C."/>
            <person name="Salcher M."/>
            <person name="Ghai R."/>
            <person name="Kavagutti S V."/>
        </authorList>
    </citation>
    <scope>NUCLEOTIDE SEQUENCE</scope>
</reference>
<keyword evidence="2" id="KW-1003">Cell membrane</keyword>
<accession>A0A6J7D8W7</accession>
<sequence>MNFKLKLKQYENQITSIGCAVLSYFVLELISKTMVISLTLSVVAGSFPWVKSSSKERKRQKSIQDAWPEALDHVNSAIKSGVPISEALSNLAERGPVVLSPLFNDYKSQVRSSGNLESALKNLCLSTQDPVLKRLTQTILLVRNVGGIQVGLVLRTFTAFLRNDLAAKREIEMRHGWISNTARIASSAPWLLLIFLTFQPQTRNAYNTLTGAIVVLSGSLVIFVAYIWMNRSAQHASSQ</sequence>
<evidence type="ECO:0000256" key="6">
    <source>
        <dbReference type="SAM" id="Phobius"/>
    </source>
</evidence>
<evidence type="ECO:0000256" key="3">
    <source>
        <dbReference type="ARBA" id="ARBA00022692"/>
    </source>
</evidence>
<keyword evidence="4 6" id="KW-1133">Transmembrane helix</keyword>
<feature type="transmembrane region" description="Helical" evidence="6">
    <location>
        <begin position="177"/>
        <end position="198"/>
    </location>
</feature>
<keyword evidence="5 6" id="KW-0472">Membrane</keyword>
<comment type="subcellular location">
    <subcellularLocation>
        <location evidence="1">Cell membrane</location>
        <topology evidence="1">Multi-pass membrane protein</topology>
    </subcellularLocation>
</comment>
<evidence type="ECO:0000259" key="7">
    <source>
        <dbReference type="Pfam" id="PF00482"/>
    </source>
</evidence>
<proteinExistence type="predicted"/>
<evidence type="ECO:0000313" key="8">
    <source>
        <dbReference type="EMBL" id="CAB4865384.1"/>
    </source>
</evidence>
<dbReference type="EMBL" id="CAFBLI010000038">
    <property type="protein sequence ID" value="CAB4865384.1"/>
    <property type="molecule type" value="Genomic_DNA"/>
</dbReference>
<evidence type="ECO:0000256" key="5">
    <source>
        <dbReference type="ARBA" id="ARBA00023136"/>
    </source>
</evidence>
<keyword evidence="3 6" id="KW-0812">Transmembrane</keyword>
<evidence type="ECO:0000256" key="4">
    <source>
        <dbReference type="ARBA" id="ARBA00022989"/>
    </source>
</evidence>
<gene>
    <name evidence="8" type="ORF">UFOPK3306_00651</name>
</gene>
<protein>
    <submittedName>
        <fullName evidence="8">Unannotated protein</fullName>
    </submittedName>
</protein>
<organism evidence="8">
    <name type="scientific">freshwater metagenome</name>
    <dbReference type="NCBI Taxonomy" id="449393"/>
    <lineage>
        <taxon>unclassified sequences</taxon>
        <taxon>metagenomes</taxon>
        <taxon>ecological metagenomes</taxon>
    </lineage>
</organism>
<feature type="transmembrane region" description="Helical" evidence="6">
    <location>
        <begin position="210"/>
        <end position="229"/>
    </location>
</feature>
<dbReference type="PANTHER" id="PTHR35007">
    <property type="entry name" value="INTEGRAL MEMBRANE PROTEIN-RELATED"/>
    <property type="match status" value="1"/>
</dbReference>